<dbReference type="EMBL" id="CAJVPV010000624">
    <property type="protein sequence ID" value="CAG8466246.1"/>
    <property type="molecule type" value="Genomic_DNA"/>
</dbReference>
<feature type="non-terminal residue" evidence="1">
    <location>
        <position position="1"/>
    </location>
</feature>
<accession>A0A9N8VTX6</accession>
<protein>
    <submittedName>
        <fullName evidence="1">5224_t:CDS:1</fullName>
    </submittedName>
</protein>
<gene>
    <name evidence="1" type="ORF">AMORRO_LOCUS1641</name>
</gene>
<evidence type="ECO:0000313" key="1">
    <source>
        <dbReference type="EMBL" id="CAG8466246.1"/>
    </source>
</evidence>
<dbReference type="Proteomes" id="UP000789342">
    <property type="component" value="Unassembled WGS sequence"/>
</dbReference>
<keyword evidence="2" id="KW-1185">Reference proteome</keyword>
<organism evidence="1 2">
    <name type="scientific">Acaulospora morrowiae</name>
    <dbReference type="NCBI Taxonomy" id="94023"/>
    <lineage>
        <taxon>Eukaryota</taxon>
        <taxon>Fungi</taxon>
        <taxon>Fungi incertae sedis</taxon>
        <taxon>Mucoromycota</taxon>
        <taxon>Glomeromycotina</taxon>
        <taxon>Glomeromycetes</taxon>
        <taxon>Diversisporales</taxon>
        <taxon>Acaulosporaceae</taxon>
        <taxon>Acaulospora</taxon>
    </lineage>
</organism>
<comment type="caution">
    <text evidence="1">The sequence shown here is derived from an EMBL/GenBank/DDBJ whole genome shotgun (WGS) entry which is preliminary data.</text>
</comment>
<dbReference type="AlphaFoldDB" id="A0A9N8VTX6"/>
<evidence type="ECO:0000313" key="2">
    <source>
        <dbReference type="Proteomes" id="UP000789342"/>
    </source>
</evidence>
<reference evidence="1" key="1">
    <citation type="submission" date="2021-06" db="EMBL/GenBank/DDBJ databases">
        <authorList>
            <person name="Kallberg Y."/>
            <person name="Tangrot J."/>
            <person name="Rosling A."/>
        </authorList>
    </citation>
    <scope>NUCLEOTIDE SEQUENCE</scope>
    <source>
        <strain evidence="1">CL551</strain>
    </source>
</reference>
<proteinExistence type="predicted"/>
<name>A0A9N8VTX6_9GLOM</name>
<sequence length="64" mass="7439">MEELPAEEGDDVMIREELPTKSREEMVIEEEVNTMIMNEELTKDQIQQGKDVLIKERDAFAQSV</sequence>